<evidence type="ECO:0000256" key="1">
    <source>
        <dbReference type="SAM" id="MobiDB-lite"/>
    </source>
</evidence>
<gene>
    <name evidence="2" type="ORF">EVAR_87137_1</name>
</gene>
<dbReference type="EMBL" id="BGZK01000421">
    <property type="protein sequence ID" value="GBP42586.1"/>
    <property type="molecule type" value="Genomic_DNA"/>
</dbReference>
<organism evidence="2 3">
    <name type="scientific">Eumeta variegata</name>
    <name type="common">Bagworm moth</name>
    <name type="synonym">Eumeta japonica</name>
    <dbReference type="NCBI Taxonomy" id="151549"/>
    <lineage>
        <taxon>Eukaryota</taxon>
        <taxon>Metazoa</taxon>
        <taxon>Ecdysozoa</taxon>
        <taxon>Arthropoda</taxon>
        <taxon>Hexapoda</taxon>
        <taxon>Insecta</taxon>
        <taxon>Pterygota</taxon>
        <taxon>Neoptera</taxon>
        <taxon>Endopterygota</taxon>
        <taxon>Lepidoptera</taxon>
        <taxon>Glossata</taxon>
        <taxon>Ditrysia</taxon>
        <taxon>Tineoidea</taxon>
        <taxon>Psychidae</taxon>
        <taxon>Oiketicinae</taxon>
        <taxon>Eumeta</taxon>
    </lineage>
</organism>
<evidence type="ECO:0000313" key="3">
    <source>
        <dbReference type="Proteomes" id="UP000299102"/>
    </source>
</evidence>
<feature type="region of interest" description="Disordered" evidence="1">
    <location>
        <begin position="52"/>
        <end position="71"/>
    </location>
</feature>
<accession>A0A4C1VTU8</accession>
<keyword evidence="3" id="KW-1185">Reference proteome</keyword>
<sequence>MSILHTLAPVRVVGRDESDDKSDDFDSTAHASADGAWHSLWTTPGGSRLGIGCRRKPSRVGSLPSCPAGGG</sequence>
<protein>
    <submittedName>
        <fullName evidence="2">Uncharacterized protein</fullName>
    </submittedName>
</protein>
<dbReference type="AlphaFoldDB" id="A0A4C1VTU8"/>
<dbReference type="Proteomes" id="UP000299102">
    <property type="component" value="Unassembled WGS sequence"/>
</dbReference>
<comment type="caution">
    <text evidence="2">The sequence shown here is derived from an EMBL/GenBank/DDBJ whole genome shotgun (WGS) entry which is preliminary data.</text>
</comment>
<name>A0A4C1VTU8_EUMVA</name>
<reference evidence="2 3" key="1">
    <citation type="journal article" date="2019" name="Commun. Biol.">
        <title>The bagworm genome reveals a unique fibroin gene that provides high tensile strength.</title>
        <authorList>
            <person name="Kono N."/>
            <person name="Nakamura H."/>
            <person name="Ohtoshi R."/>
            <person name="Tomita M."/>
            <person name="Numata K."/>
            <person name="Arakawa K."/>
        </authorList>
    </citation>
    <scope>NUCLEOTIDE SEQUENCE [LARGE SCALE GENOMIC DNA]</scope>
</reference>
<evidence type="ECO:0000313" key="2">
    <source>
        <dbReference type="EMBL" id="GBP42586.1"/>
    </source>
</evidence>
<proteinExistence type="predicted"/>
<feature type="region of interest" description="Disordered" evidence="1">
    <location>
        <begin position="1"/>
        <end position="30"/>
    </location>
</feature>